<dbReference type="PANTHER" id="PTHR12547:SF144">
    <property type="entry name" value="C3H1-TYPE DOMAIN-CONTAINING PROTEIN"/>
    <property type="match status" value="1"/>
</dbReference>
<keyword evidence="2" id="KW-0677">Repeat</keyword>
<feature type="region of interest" description="Disordered" evidence="6">
    <location>
        <begin position="270"/>
        <end position="289"/>
    </location>
</feature>
<dbReference type="Gene3D" id="4.10.1000.10">
    <property type="entry name" value="Zinc finger, CCCH-type"/>
    <property type="match status" value="2"/>
</dbReference>
<feature type="compositionally biased region" description="Basic and acidic residues" evidence="6">
    <location>
        <begin position="193"/>
        <end position="204"/>
    </location>
</feature>
<dbReference type="GO" id="GO:0003730">
    <property type="term" value="F:mRNA 3'-UTR binding"/>
    <property type="evidence" value="ECO:0007669"/>
    <property type="project" value="TreeGrafter"/>
</dbReference>
<protein>
    <recommendedName>
        <fullName evidence="7">C3H1-type domain-containing protein</fullName>
    </recommendedName>
</protein>
<dbReference type="GO" id="GO:0080090">
    <property type="term" value="P:regulation of primary metabolic process"/>
    <property type="evidence" value="ECO:0007669"/>
    <property type="project" value="UniProtKB-ARBA"/>
</dbReference>
<sequence length="308" mass="35203">PPLRSIISMAPRPISPYGRFPLPEDSFPDDFVMISGVPNHNTSGFNNSFSVDTSRLEEKEVARPIPMIENLDPCKITDDERDLLQRYKRRQDAFKTALCDTYRRTGSCSYGDNCRFAHNQEELRVPNQPRGRMHPKYKTVLCENFERDGECKYGSRCMYIHRRRDEKMNGSFQYRPDVVSSSFHGQMPGLNSMDHRPPRHDKDRRPHHRPSSRGYGGPSSNGHNQTFSNFSNSFLQQSYGADVSLPHFIQDNSILLNSSSHEKLAQITRTAPSPTNLAELDGRKSRGSDDITARVGRMRVSERIPKQG</sequence>
<feature type="compositionally biased region" description="Low complexity" evidence="6">
    <location>
        <begin position="220"/>
        <end position="229"/>
    </location>
</feature>
<keyword evidence="3 5" id="KW-0863">Zinc-finger</keyword>
<proteinExistence type="predicted"/>
<keyword evidence="4 5" id="KW-0862">Zinc</keyword>
<feature type="domain" description="C3H1-type" evidence="7">
    <location>
        <begin position="93"/>
        <end position="121"/>
    </location>
</feature>
<evidence type="ECO:0000259" key="7">
    <source>
        <dbReference type="PROSITE" id="PS50103"/>
    </source>
</evidence>
<dbReference type="Proteomes" id="UP001432322">
    <property type="component" value="Unassembled WGS sequence"/>
</dbReference>
<name>A0AAV5V744_9BILA</name>
<dbReference type="GO" id="GO:0010468">
    <property type="term" value="P:regulation of gene expression"/>
    <property type="evidence" value="ECO:0007669"/>
    <property type="project" value="UniProtKB-ARBA"/>
</dbReference>
<dbReference type="InterPro" id="IPR036855">
    <property type="entry name" value="Znf_CCCH_sf"/>
</dbReference>
<feature type="zinc finger region" description="C3H1-type" evidence="5">
    <location>
        <begin position="136"/>
        <end position="164"/>
    </location>
</feature>
<dbReference type="InterPro" id="IPR045877">
    <property type="entry name" value="ZFP36-like"/>
</dbReference>
<evidence type="ECO:0000256" key="5">
    <source>
        <dbReference type="PROSITE-ProRule" id="PRU00723"/>
    </source>
</evidence>
<evidence type="ECO:0000256" key="1">
    <source>
        <dbReference type="ARBA" id="ARBA00022723"/>
    </source>
</evidence>
<dbReference type="FunFam" id="4.10.1000.10:FF:000018">
    <property type="entry name" value="Zinc finger protein"/>
    <property type="match status" value="1"/>
</dbReference>
<keyword evidence="1 5" id="KW-0479">Metal-binding</keyword>
<evidence type="ECO:0000313" key="9">
    <source>
        <dbReference type="Proteomes" id="UP001432322"/>
    </source>
</evidence>
<dbReference type="AlphaFoldDB" id="A0AAV5V744"/>
<comment type="caution">
    <text evidence="8">The sequence shown here is derived from an EMBL/GenBank/DDBJ whole genome shotgun (WGS) entry which is preliminary data.</text>
</comment>
<dbReference type="GO" id="GO:0030154">
    <property type="term" value="P:cell differentiation"/>
    <property type="evidence" value="ECO:0007669"/>
    <property type="project" value="UniProtKB-ARBA"/>
</dbReference>
<feature type="zinc finger region" description="C3H1-type" evidence="5">
    <location>
        <begin position="93"/>
        <end position="121"/>
    </location>
</feature>
<dbReference type="GO" id="GO:0043186">
    <property type="term" value="C:P granule"/>
    <property type="evidence" value="ECO:0007669"/>
    <property type="project" value="UniProtKB-ARBA"/>
</dbReference>
<organism evidence="8 9">
    <name type="scientific">Pristionchus fissidentatus</name>
    <dbReference type="NCBI Taxonomy" id="1538716"/>
    <lineage>
        <taxon>Eukaryota</taxon>
        <taxon>Metazoa</taxon>
        <taxon>Ecdysozoa</taxon>
        <taxon>Nematoda</taxon>
        <taxon>Chromadorea</taxon>
        <taxon>Rhabditida</taxon>
        <taxon>Rhabditina</taxon>
        <taxon>Diplogasteromorpha</taxon>
        <taxon>Diplogasteroidea</taxon>
        <taxon>Neodiplogasteridae</taxon>
        <taxon>Pristionchus</taxon>
    </lineage>
</organism>
<evidence type="ECO:0000256" key="4">
    <source>
        <dbReference type="ARBA" id="ARBA00022833"/>
    </source>
</evidence>
<dbReference type="FunFam" id="4.10.1000.10:FF:000001">
    <property type="entry name" value="zinc finger CCCH domain-containing protein 15-like"/>
    <property type="match status" value="1"/>
</dbReference>
<dbReference type="SUPFAM" id="SSF90229">
    <property type="entry name" value="CCCH zinc finger"/>
    <property type="match status" value="2"/>
</dbReference>
<feature type="domain" description="C3H1-type" evidence="7">
    <location>
        <begin position="136"/>
        <end position="164"/>
    </location>
</feature>
<dbReference type="PANTHER" id="PTHR12547">
    <property type="entry name" value="CCCH ZINC FINGER/TIS11-RELATED"/>
    <property type="match status" value="1"/>
</dbReference>
<feature type="region of interest" description="Disordered" evidence="6">
    <location>
        <begin position="178"/>
        <end position="229"/>
    </location>
</feature>
<evidence type="ECO:0000313" key="8">
    <source>
        <dbReference type="EMBL" id="GMT14541.1"/>
    </source>
</evidence>
<feature type="non-terminal residue" evidence="8">
    <location>
        <position position="1"/>
    </location>
</feature>
<feature type="compositionally biased region" description="Basic and acidic residues" evidence="6">
    <location>
        <begin position="280"/>
        <end position="289"/>
    </location>
</feature>
<evidence type="ECO:0000256" key="3">
    <source>
        <dbReference type="ARBA" id="ARBA00022771"/>
    </source>
</evidence>
<evidence type="ECO:0000256" key="6">
    <source>
        <dbReference type="SAM" id="MobiDB-lite"/>
    </source>
</evidence>
<gene>
    <name evidence="8" type="ORF">PFISCL1PPCAC_5838</name>
</gene>
<dbReference type="Pfam" id="PF00642">
    <property type="entry name" value="zf-CCCH"/>
    <property type="match status" value="2"/>
</dbReference>
<dbReference type="GO" id="GO:0005829">
    <property type="term" value="C:cytosol"/>
    <property type="evidence" value="ECO:0007669"/>
    <property type="project" value="TreeGrafter"/>
</dbReference>
<dbReference type="SMART" id="SM00356">
    <property type="entry name" value="ZnF_C3H1"/>
    <property type="match status" value="2"/>
</dbReference>
<keyword evidence="9" id="KW-1185">Reference proteome</keyword>
<dbReference type="InterPro" id="IPR000571">
    <property type="entry name" value="Znf_CCCH"/>
</dbReference>
<reference evidence="8" key="1">
    <citation type="submission" date="2023-10" db="EMBL/GenBank/DDBJ databases">
        <title>Genome assembly of Pristionchus species.</title>
        <authorList>
            <person name="Yoshida K."/>
            <person name="Sommer R.J."/>
        </authorList>
    </citation>
    <scope>NUCLEOTIDE SEQUENCE</scope>
    <source>
        <strain evidence="8">RS5133</strain>
    </source>
</reference>
<evidence type="ECO:0000256" key="2">
    <source>
        <dbReference type="ARBA" id="ARBA00022737"/>
    </source>
</evidence>
<dbReference type="EMBL" id="BTSY01000002">
    <property type="protein sequence ID" value="GMT14541.1"/>
    <property type="molecule type" value="Genomic_DNA"/>
</dbReference>
<dbReference type="PROSITE" id="PS50103">
    <property type="entry name" value="ZF_C3H1"/>
    <property type="match status" value="2"/>
</dbReference>
<accession>A0AAV5V744</accession>
<dbReference type="GO" id="GO:0008270">
    <property type="term" value="F:zinc ion binding"/>
    <property type="evidence" value="ECO:0007669"/>
    <property type="project" value="UniProtKB-KW"/>
</dbReference>